<proteinExistence type="predicted"/>
<sequence>MTIQPRKHAAACACATALALCGAAQAQAPASATERAQADLVAKSQQSAAGRVTAALEVVPQLEAEPRMKQLLQQAKGILIVPKFGRAALGVGAQGGAGLLLLKRADGSWSGPAFYDLGGLTVGLQAGGEGGAIAMVLNNDKAVAEFMKRTNFSLSAEAGLTVINWSKLAMGTAGTGDVVAWSGTKGLFGDAVAIGLTGVRFNERLTNAYYGRTLAPKDITSAGLNNAQAKPLQEALGRASGRAG</sequence>
<dbReference type="PANTHER" id="PTHR15629:SF2">
    <property type="entry name" value="SH3 DOMAIN-CONTAINING YSC84-LIKE PROTEIN 1"/>
    <property type="match status" value="1"/>
</dbReference>
<feature type="signal peptide" evidence="1">
    <location>
        <begin position="1"/>
        <end position="26"/>
    </location>
</feature>
<dbReference type="PANTHER" id="PTHR15629">
    <property type="entry name" value="SH3YL1 PROTEIN"/>
    <property type="match status" value="1"/>
</dbReference>
<dbReference type="InterPro" id="IPR007461">
    <property type="entry name" value="Ysc84_actin-binding"/>
</dbReference>
<keyword evidence="1" id="KW-0732">Signal</keyword>
<organism evidence="3 4">
    <name type="scientific">Massilia jejuensis</name>
    <dbReference type="NCBI Taxonomy" id="648894"/>
    <lineage>
        <taxon>Bacteria</taxon>
        <taxon>Pseudomonadati</taxon>
        <taxon>Pseudomonadota</taxon>
        <taxon>Betaproteobacteria</taxon>
        <taxon>Burkholderiales</taxon>
        <taxon>Oxalobacteraceae</taxon>
        <taxon>Telluria group</taxon>
        <taxon>Massilia</taxon>
    </lineage>
</organism>
<evidence type="ECO:0000313" key="4">
    <source>
        <dbReference type="Proteomes" id="UP001596031"/>
    </source>
</evidence>
<evidence type="ECO:0000313" key="3">
    <source>
        <dbReference type="EMBL" id="MFC5511788.1"/>
    </source>
</evidence>
<dbReference type="Proteomes" id="UP001596031">
    <property type="component" value="Unassembled WGS sequence"/>
</dbReference>
<feature type="domain" description="Ysc84 actin-binding" evidence="2">
    <location>
        <begin position="119"/>
        <end position="238"/>
    </location>
</feature>
<dbReference type="EMBL" id="JBHSMS010000036">
    <property type="protein sequence ID" value="MFC5511788.1"/>
    <property type="molecule type" value="Genomic_DNA"/>
</dbReference>
<evidence type="ECO:0000256" key="1">
    <source>
        <dbReference type="SAM" id="SignalP"/>
    </source>
</evidence>
<accession>A0ABW0PHE3</accession>
<gene>
    <name evidence="3" type="ORF">ACFPOU_11715</name>
</gene>
<evidence type="ECO:0000259" key="2">
    <source>
        <dbReference type="Pfam" id="PF04366"/>
    </source>
</evidence>
<dbReference type="CDD" id="cd11524">
    <property type="entry name" value="SYLF"/>
    <property type="match status" value="1"/>
</dbReference>
<dbReference type="InterPro" id="IPR051702">
    <property type="entry name" value="SH3_domain_YSC84-like"/>
</dbReference>
<dbReference type="RefSeq" id="WP_379721094.1">
    <property type="nucleotide sequence ID" value="NZ_JBHSMS010000036.1"/>
</dbReference>
<comment type="caution">
    <text evidence="3">The sequence shown here is derived from an EMBL/GenBank/DDBJ whole genome shotgun (WGS) entry which is preliminary data.</text>
</comment>
<keyword evidence="4" id="KW-1185">Reference proteome</keyword>
<feature type="chain" id="PRO_5045102893" evidence="1">
    <location>
        <begin position="27"/>
        <end position="244"/>
    </location>
</feature>
<reference evidence="4" key="1">
    <citation type="journal article" date="2019" name="Int. J. Syst. Evol. Microbiol.">
        <title>The Global Catalogue of Microorganisms (GCM) 10K type strain sequencing project: providing services to taxonomists for standard genome sequencing and annotation.</title>
        <authorList>
            <consortium name="The Broad Institute Genomics Platform"/>
            <consortium name="The Broad Institute Genome Sequencing Center for Infectious Disease"/>
            <person name="Wu L."/>
            <person name="Ma J."/>
        </authorList>
    </citation>
    <scope>NUCLEOTIDE SEQUENCE [LARGE SCALE GENOMIC DNA]</scope>
    <source>
        <strain evidence="4">CCUG 38813</strain>
    </source>
</reference>
<dbReference type="Pfam" id="PF04366">
    <property type="entry name" value="Ysc84"/>
    <property type="match status" value="1"/>
</dbReference>
<protein>
    <submittedName>
        <fullName evidence="3">Lipid-binding SYLF domain-containing protein</fullName>
    </submittedName>
</protein>
<name>A0ABW0PHE3_9BURK</name>